<sequence>MGHRESIRRKRPGMLSDGVIQGYLRIVRKDLLRIAFMDVILLNGNTHTARKTQELLQKFKWQVWIHFLVELRFGTNLGLIDLSRARFSSNSDVKSLA</sequence>
<protein>
    <submittedName>
        <fullName evidence="1">Uncharacterized protein</fullName>
    </submittedName>
</protein>
<name>A0A4Y2JIS1_ARAVE</name>
<reference evidence="1 2" key="1">
    <citation type="journal article" date="2019" name="Sci. Rep.">
        <title>Orb-weaving spider Araneus ventricosus genome elucidates the spidroin gene catalogue.</title>
        <authorList>
            <person name="Kono N."/>
            <person name="Nakamura H."/>
            <person name="Ohtoshi R."/>
            <person name="Moran D.A.P."/>
            <person name="Shinohara A."/>
            <person name="Yoshida Y."/>
            <person name="Fujiwara M."/>
            <person name="Mori M."/>
            <person name="Tomita M."/>
            <person name="Arakawa K."/>
        </authorList>
    </citation>
    <scope>NUCLEOTIDE SEQUENCE [LARGE SCALE GENOMIC DNA]</scope>
</reference>
<dbReference type="EMBL" id="BGPR01003574">
    <property type="protein sequence ID" value="GBM89795.1"/>
    <property type="molecule type" value="Genomic_DNA"/>
</dbReference>
<keyword evidence="2" id="KW-1185">Reference proteome</keyword>
<evidence type="ECO:0000313" key="1">
    <source>
        <dbReference type="EMBL" id="GBM89795.1"/>
    </source>
</evidence>
<dbReference type="AlphaFoldDB" id="A0A4Y2JIS1"/>
<comment type="caution">
    <text evidence="1">The sequence shown here is derived from an EMBL/GenBank/DDBJ whole genome shotgun (WGS) entry which is preliminary data.</text>
</comment>
<evidence type="ECO:0000313" key="2">
    <source>
        <dbReference type="Proteomes" id="UP000499080"/>
    </source>
</evidence>
<dbReference type="Proteomes" id="UP000499080">
    <property type="component" value="Unassembled WGS sequence"/>
</dbReference>
<accession>A0A4Y2JIS1</accession>
<gene>
    <name evidence="1" type="ORF">AVEN_175375_1</name>
</gene>
<organism evidence="1 2">
    <name type="scientific">Araneus ventricosus</name>
    <name type="common">Orbweaver spider</name>
    <name type="synonym">Epeira ventricosa</name>
    <dbReference type="NCBI Taxonomy" id="182803"/>
    <lineage>
        <taxon>Eukaryota</taxon>
        <taxon>Metazoa</taxon>
        <taxon>Ecdysozoa</taxon>
        <taxon>Arthropoda</taxon>
        <taxon>Chelicerata</taxon>
        <taxon>Arachnida</taxon>
        <taxon>Araneae</taxon>
        <taxon>Araneomorphae</taxon>
        <taxon>Entelegynae</taxon>
        <taxon>Araneoidea</taxon>
        <taxon>Araneidae</taxon>
        <taxon>Araneus</taxon>
    </lineage>
</organism>
<proteinExistence type="predicted"/>